<accession>A0AAV6UYW6</accession>
<dbReference type="EMBL" id="JAFNEN010000213">
    <property type="protein sequence ID" value="KAG8189531.1"/>
    <property type="molecule type" value="Genomic_DNA"/>
</dbReference>
<organism evidence="1 2">
    <name type="scientific">Oedothorax gibbosus</name>
    <dbReference type="NCBI Taxonomy" id="931172"/>
    <lineage>
        <taxon>Eukaryota</taxon>
        <taxon>Metazoa</taxon>
        <taxon>Ecdysozoa</taxon>
        <taxon>Arthropoda</taxon>
        <taxon>Chelicerata</taxon>
        <taxon>Arachnida</taxon>
        <taxon>Araneae</taxon>
        <taxon>Araneomorphae</taxon>
        <taxon>Entelegynae</taxon>
        <taxon>Araneoidea</taxon>
        <taxon>Linyphiidae</taxon>
        <taxon>Erigoninae</taxon>
        <taxon>Oedothorax</taxon>
    </lineage>
</organism>
<proteinExistence type="predicted"/>
<reference evidence="1 2" key="1">
    <citation type="journal article" date="2022" name="Nat. Ecol. Evol.">
        <title>A masculinizing supergene underlies an exaggerated male reproductive morph in a spider.</title>
        <authorList>
            <person name="Hendrickx F."/>
            <person name="De Corte Z."/>
            <person name="Sonet G."/>
            <person name="Van Belleghem S.M."/>
            <person name="Kostlbacher S."/>
            <person name="Vangestel C."/>
        </authorList>
    </citation>
    <scope>NUCLEOTIDE SEQUENCE [LARGE SCALE GENOMIC DNA]</scope>
    <source>
        <strain evidence="1">W744_W776</strain>
    </source>
</reference>
<gene>
    <name evidence="1" type="ORF">JTE90_008491</name>
</gene>
<keyword evidence="2" id="KW-1185">Reference proteome</keyword>
<evidence type="ECO:0000313" key="1">
    <source>
        <dbReference type="EMBL" id="KAG8189531.1"/>
    </source>
</evidence>
<comment type="caution">
    <text evidence="1">The sequence shown here is derived from an EMBL/GenBank/DDBJ whole genome shotgun (WGS) entry which is preliminary data.</text>
</comment>
<dbReference type="Proteomes" id="UP000827092">
    <property type="component" value="Unassembled WGS sequence"/>
</dbReference>
<evidence type="ECO:0000313" key="2">
    <source>
        <dbReference type="Proteomes" id="UP000827092"/>
    </source>
</evidence>
<dbReference type="AlphaFoldDB" id="A0AAV6UYW6"/>
<name>A0AAV6UYW6_9ARAC</name>
<sequence>MVIFQSSKIFYCVKRNHIPRINIKQYLFKMPPKASKQVATTQRVIGAQSNLKVKNTVINSTKVTPKSITVTQKKVTEFVHQAAKQTGSKKTKF</sequence>
<protein>
    <submittedName>
        <fullName evidence="1">Uncharacterized protein</fullName>
    </submittedName>
</protein>